<sequence>MWNRTLLTLLTSVVALVVFSAMDPLSNCESCSQRPSAPPVAVVDTLAESVQAGEALIVVLPETVGERPAEEYRIHQAPALASVAGRSLLWVTRAGDTGSHQIILSARMQGGDVDTLWVNVDVQ</sequence>
<protein>
    <submittedName>
        <fullName evidence="1">Uncharacterized protein</fullName>
    </submittedName>
</protein>
<dbReference type="EMBL" id="PDEQ01000002">
    <property type="protein sequence ID" value="PEN14560.1"/>
    <property type="molecule type" value="Genomic_DNA"/>
</dbReference>
<keyword evidence="2" id="KW-1185">Reference proteome</keyword>
<name>A0A2A8D102_9BACT</name>
<dbReference type="Proteomes" id="UP000220102">
    <property type="component" value="Unassembled WGS sequence"/>
</dbReference>
<gene>
    <name evidence="1" type="ORF">CRI94_05915</name>
</gene>
<proteinExistence type="predicted"/>
<comment type="caution">
    <text evidence="1">The sequence shown here is derived from an EMBL/GenBank/DDBJ whole genome shotgun (WGS) entry which is preliminary data.</text>
</comment>
<dbReference type="AlphaFoldDB" id="A0A2A8D102"/>
<organism evidence="1 2">
    <name type="scientific">Longibacter salinarum</name>
    <dbReference type="NCBI Taxonomy" id="1850348"/>
    <lineage>
        <taxon>Bacteria</taxon>
        <taxon>Pseudomonadati</taxon>
        <taxon>Rhodothermota</taxon>
        <taxon>Rhodothermia</taxon>
        <taxon>Rhodothermales</taxon>
        <taxon>Salisaetaceae</taxon>
        <taxon>Longibacter</taxon>
    </lineage>
</organism>
<reference evidence="1 2" key="1">
    <citation type="submission" date="2017-10" db="EMBL/GenBank/DDBJ databases">
        <title>Draft genome of Longibacter Salinarum.</title>
        <authorList>
            <person name="Goh K.M."/>
            <person name="Shamsir M.S."/>
            <person name="Lim S.W."/>
        </authorList>
    </citation>
    <scope>NUCLEOTIDE SEQUENCE [LARGE SCALE GENOMIC DNA]</scope>
    <source>
        <strain evidence="1 2">KCTC 52045</strain>
    </source>
</reference>
<evidence type="ECO:0000313" key="2">
    <source>
        <dbReference type="Proteomes" id="UP000220102"/>
    </source>
</evidence>
<evidence type="ECO:0000313" key="1">
    <source>
        <dbReference type="EMBL" id="PEN14560.1"/>
    </source>
</evidence>
<accession>A0A2A8D102</accession>